<dbReference type="EMBL" id="JABBWK010000023">
    <property type="protein sequence ID" value="KAG1901079.1"/>
    <property type="molecule type" value="Genomic_DNA"/>
</dbReference>
<proteinExistence type="predicted"/>
<dbReference type="Proteomes" id="UP001195769">
    <property type="component" value="Unassembled WGS sequence"/>
</dbReference>
<keyword evidence="1" id="KW-0812">Transmembrane</keyword>
<dbReference type="GeneID" id="64655849"/>
<accession>A0AAD4HMN6</accession>
<evidence type="ECO:0000313" key="3">
    <source>
        <dbReference type="Proteomes" id="UP001195769"/>
    </source>
</evidence>
<feature type="transmembrane region" description="Helical" evidence="1">
    <location>
        <begin position="33"/>
        <end position="54"/>
    </location>
</feature>
<keyword evidence="3" id="KW-1185">Reference proteome</keyword>
<organism evidence="2 3">
    <name type="scientific">Suillus fuscotomentosus</name>
    <dbReference type="NCBI Taxonomy" id="1912939"/>
    <lineage>
        <taxon>Eukaryota</taxon>
        <taxon>Fungi</taxon>
        <taxon>Dikarya</taxon>
        <taxon>Basidiomycota</taxon>
        <taxon>Agaricomycotina</taxon>
        <taxon>Agaricomycetes</taxon>
        <taxon>Agaricomycetidae</taxon>
        <taxon>Boletales</taxon>
        <taxon>Suillineae</taxon>
        <taxon>Suillaceae</taxon>
        <taxon>Suillus</taxon>
    </lineage>
</organism>
<keyword evidence="1" id="KW-0472">Membrane</keyword>
<keyword evidence="1" id="KW-1133">Transmembrane helix</keyword>
<sequence>MMTPQTAPVARAVHDGIRCQPVSSGTTLCIGDIVTIIVISIVFILALSCIFWTWRIVHRHAIADQEQASSGRDPYNVVSPSLDNSVLVRKGIVREPYKPVRAKTAGPDVFWSPQAQLPELKFHLDPLPAVEEMTEMRNNFSIRPFSCHFPSSPSPRSSLVCLNPSLLQSQCFGGTAHLPLPTRSSSQTQFDMLPDSACLQGDGEISLGKAIPAVPGDR</sequence>
<dbReference type="RefSeq" id="XP_041226655.1">
    <property type="nucleotide sequence ID" value="XM_041361551.1"/>
</dbReference>
<dbReference type="AlphaFoldDB" id="A0AAD4HMN6"/>
<gene>
    <name evidence="2" type="ORF">F5891DRAFT_1029875</name>
</gene>
<reference evidence="2" key="1">
    <citation type="journal article" date="2020" name="New Phytol.">
        <title>Comparative genomics reveals dynamic genome evolution in host specialist ectomycorrhizal fungi.</title>
        <authorList>
            <person name="Lofgren L.A."/>
            <person name="Nguyen N.H."/>
            <person name="Vilgalys R."/>
            <person name="Ruytinx J."/>
            <person name="Liao H.L."/>
            <person name="Branco S."/>
            <person name="Kuo A."/>
            <person name="LaButti K."/>
            <person name="Lipzen A."/>
            <person name="Andreopoulos W."/>
            <person name="Pangilinan J."/>
            <person name="Riley R."/>
            <person name="Hundley H."/>
            <person name="Na H."/>
            <person name="Barry K."/>
            <person name="Grigoriev I.V."/>
            <person name="Stajich J.E."/>
            <person name="Kennedy P.G."/>
        </authorList>
    </citation>
    <scope>NUCLEOTIDE SEQUENCE</scope>
    <source>
        <strain evidence="2">FC203</strain>
    </source>
</reference>
<comment type="caution">
    <text evidence="2">The sequence shown here is derived from an EMBL/GenBank/DDBJ whole genome shotgun (WGS) entry which is preliminary data.</text>
</comment>
<protein>
    <submittedName>
        <fullName evidence="2">Uncharacterized protein</fullName>
    </submittedName>
</protein>
<name>A0AAD4HMN6_9AGAM</name>
<evidence type="ECO:0000256" key="1">
    <source>
        <dbReference type="SAM" id="Phobius"/>
    </source>
</evidence>
<evidence type="ECO:0000313" key="2">
    <source>
        <dbReference type="EMBL" id="KAG1901079.1"/>
    </source>
</evidence>